<organism evidence="1 2">
    <name type="scientific">Cocos nucifera</name>
    <name type="common">Coconut palm</name>
    <dbReference type="NCBI Taxonomy" id="13894"/>
    <lineage>
        <taxon>Eukaryota</taxon>
        <taxon>Viridiplantae</taxon>
        <taxon>Streptophyta</taxon>
        <taxon>Embryophyta</taxon>
        <taxon>Tracheophyta</taxon>
        <taxon>Spermatophyta</taxon>
        <taxon>Magnoliopsida</taxon>
        <taxon>Liliopsida</taxon>
        <taxon>Arecaceae</taxon>
        <taxon>Arecoideae</taxon>
        <taxon>Cocoseae</taxon>
        <taxon>Attaleinae</taxon>
        <taxon>Cocos</taxon>
    </lineage>
</organism>
<name>A0A8K0I1P5_COCNU</name>
<dbReference type="EMBL" id="CM017874">
    <property type="protein sequence ID" value="KAG1334058.1"/>
    <property type="molecule type" value="Genomic_DNA"/>
</dbReference>
<reference evidence="1" key="2">
    <citation type="submission" date="2019-07" db="EMBL/GenBank/DDBJ databases">
        <authorList>
            <person name="Yang Y."/>
            <person name="Bocs S."/>
            <person name="Baudouin L."/>
        </authorList>
    </citation>
    <scope>NUCLEOTIDE SEQUENCE</scope>
    <source>
        <tissue evidence="1">Spear leaf of Hainan Tall coconut</tissue>
    </source>
</reference>
<keyword evidence="2" id="KW-1185">Reference proteome</keyword>
<accession>A0A8K0I1P5</accession>
<dbReference type="AlphaFoldDB" id="A0A8K0I1P5"/>
<feature type="non-terminal residue" evidence="1">
    <location>
        <position position="1"/>
    </location>
</feature>
<proteinExistence type="predicted"/>
<evidence type="ECO:0000313" key="1">
    <source>
        <dbReference type="EMBL" id="KAG1334058.1"/>
    </source>
</evidence>
<reference evidence="1" key="1">
    <citation type="journal article" date="2017" name="Gigascience">
        <title>The genome draft of coconut (Cocos nucifera).</title>
        <authorList>
            <person name="Xiao Y."/>
            <person name="Xu P."/>
            <person name="Fan H."/>
            <person name="Baudouin L."/>
            <person name="Xia W."/>
            <person name="Bocs S."/>
            <person name="Xu J."/>
            <person name="Li Q."/>
            <person name="Guo A."/>
            <person name="Zhou L."/>
            <person name="Li J."/>
            <person name="Wu Y."/>
            <person name="Ma Z."/>
            <person name="Armero A."/>
            <person name="Issali A.E."/>
            <person name="Liu N."/>
            <person name="Peng M."/>
            <person name="Yang Y."/>
        </authorList>
    </citation>
    <scope>NUCLEOTIDE SEQUENCE</scope>
    <source>
        <tissue evidence="1">Spear leaf of Hainan Tall coconut</tissue>
    </source>
</reference>
<comment type="caution">
    <text evidence="1">The sequence shown here is derived from an EMBL/GenBank/DDBJ whole genome shotgun (WGS) entry which is preliminary data.</text>
</comment>
<evidence type="ECO:0000313" key="2">
    <source>
        <dbReference type="Proteomes" id="UP000797356"/>
    </source>
</evidence>
<protein>
    <submittedName>
        <fullName evidence="1">Putative Transcription factor UNE12</fullName>
    </submittedName>
</protein>
<dbReference type="Proteomes" id="UP000797356">
    <property type="component" value="Chromosome 3"/>
</dbReference>
<dbReference type="OrthoDB" id="690068at2759"/>
<gene>
    <name evidence="1" type="ORF">COCNU_03G001770</name>
</gene>
<sequence length="71" mass="7787">EGGGGKPVWERWSNNGMEEQVVKLMEDVGAAMRFLRSEALCSIPISISTAIHQFHHQNEIPAAKPEPNATS</sequence>